<dbReference type="EMBL" id="VFPO01000001">
    <property type="protein sequence ID" value="TQM69325.1"/>
    <property type="molecule type" value="Genomic_DNA"/>
</dbReference>
<evidence type="ECO:0000256" key="4">
    <source>
        <dbReference type="ARBA" id="ARBA00022827"/>
    </source>
</evidence>
<dbReference type="InterPro" id="IPR046373">
    <property type="entry name" value="Acyl-CoA_Oxase/DH_mid-dom_sf"/>
</dbReference>
<keyword evidence="3 6" id="KW-0285">Flavoprotein</keyword>
<evidence type="ECO:0000313" key="11">
    <source>
        <dbReference type="Proteomes" id="UP000316706"/>
    </source>
</evidence>
<dbReference type="PROSITE" id="PS00072">
    <property type="entry name" value="ACYL_COA_DH_1"/>
    <property type="match status" value="1"/>
</dbReference>
<dbReference type="Proteomes" id="UP000316706">
    <property type="component" value="Unassembled WGS sequence"/>
</dbReference>
<dbReference type="InterPro" id="IPR036250">
    <property type="entry name" value="AcylCo_DH-like_C"/>
</dbReference>
<dbReference type="SUPFAM" id="SSF56645">
    <property type="entry name" value="Acyl-CoA dehydrogenase NM domain-like"/>
    <property type="match status" value="1"/>
</dbReference>
<accession>A0A543IFG6</accession>
<evidence type="ECO:0000256" key="1">
    <source>
        <dbReference type="ARBA" id="ARBA00001974"/>
    </source>
</evidence>
<keyword evidence="11" id="KW-1185">Reference proteome</keyword>
<sequence length="421" mass="45914">MIEWSDEDLMIRDAVRGWIDAEVRPNLDALESGDLPPYDLLRNLFKTFGMDEMARASFRARQERERAGAPSDSGDGDGDGRERSGGNAAMSMLPIIELCKVAPGLVSAMGVSLGLAAGTIMKRGTPEQRERWALDLLTFDKIGAWAITEPGSGSDAFGGMQTTARKVGDEYVINGSKTFITNGPYADTIVLYCKLDDRPAGDDGRPAGEHGGRDPRDREILTFVLDRGMEGLEQSRPLRKMGLHSSPTGELFLNDVRAGADRLLASGSGGGKESAKQNFVTERAGVAAMSLGVIEECLRLSVEYAKTRELWGQRIGDFQLIQLKLAKMEVARLNVQNLVFRHIEMQRAGRSPSLAEASAMKLYSAQAANEVAQEAVQLFGGNGYMAEYRVEQLARDAKSFQIYAGTDEIQVTHIARDLLSS</sequence>
<dbReference type="InterPro" id="IPR009100">
    <property type="entry name" value="AcylCoA_DH/oxidase_NM_dom_sf"/>
</dbReference>
<keyword evidence="4 6" id="KW-0274">FAD</keyword>
<reference evidence="10 11" key="1">
    <citation type="submission" date="2019-06" db="EMBL/GenBank/DDBJ databases">
        <title>Sequencing the genomes of 1000 actinobacteria strains.</title>
        <authorList>
            <person name="Klenk H.-P."/>
        </authorList>
    </citation>
    <scope>NUCLEOTIDE SEQUENCE [LARGE SCALE GENOMIC DNA]</scope>
    <source>
        <strain evidence="10 11">DSM 45043</strain>
    </source>
</reference>
<dbReference type="SUPFAM" id="SSF47203">
    <property type="entry name" value="Acyl-CoA dehydrogenase C-terminal domain-like"/>
    <property type="match status" value="1"/>
</dbReference>
<dbReference type="RefSeq" id="WP_141969394.1">
    <property type="nucleotide sequence ID" value="NZ_VFPO01000001.1"/>
</dbReference>
<gene>
    <name evidence="10" type="ORF">FHX41_3019</name>
</gene>
<evidence type="ECO:0000256" key="3">
    <source>
        <dbReference type="ARBA" id="ARBA00022630"/>
    </source>
</evidence>
<proteinExistence type="inferred from homology"/>
<evidence type="ECO:0000259" key="8">
    <source>
        <dbReference type="Pfam" id="PF00441"/>
    </source>
</evidence>
<dbReference type="InterPro" id="IPR006089">
    <property type="entry name" value="Acyl-CoA_DH_CS"/>
</dbReference>
<comment type="cofactor">
    <cofactor evidence="1 6">
        <name>FAD</name>
        <dbReference type="ChEBI" id="CHEBI:57692"/>
    </cofactor>
</comment>
<dbReference type="AlphaFoldDB" id="A0A543IFG6"/>
<dbReference type="Gene3D" id="2.40.110.10">
    <property type="entry name" value="Butyryl-CoA Dehydrogenase, subunit A, domain 2"/>
    <property type="match status" value="1"/>
</dbReference>
<feature type="domain" description="Acyl-CoA dehydrogenase/oxidase C-terminal" evidence="8">
    <location>
        <begin position="270"/>
        <end position="418"/>
    </location>
</feature>
<dbReference type="FunFam" id="1.20.140.10:FF:000001">
    <property type="entry name" value="Acyl-CoA dehydrogenase"/>
    <property type="match status" value="1"/>
</dbReference>
<evidence type="ECO:0000256" key="2">
    <source>
        <dbReference type="ARBA" id="ARBA00009347"/>
    </source>
</evidence>
<dbReference type="Pfam" id="PF00441">
    <property type="entry name" value="Acyl-CoA_dh_1"/>
    <property type="match status" value="1"/>
</dbReference>
<evidence type="ECO:0000256" key="5">
    <source>
        <dbReference type="ARBA" id="ARBA00023002"/>
    </source>
</evidence>
<evidence type="ECO:0000256" key="7">
    <source>
        <dbReference type="SAM" id="MobiDB-lite"/>
    </source>
</evidence>
<keyword evidence="5 6" id="KW-0560">Oxidoreductase</keyword>
<dbReference type="Gene3D" id="1.20.140.10">
    <property type="entry name" value="Butyryl-CoA Dehydrogenase, subunit A, domain 3"/>
    <property type="match status" value="1"/>
</dbReference>
<feature type="domain" description="Acyl-CoA oxidase/dehydrogenase middle" evidence="9">
    <location>
        <begin position="144"/>
        <end position="256"/>
    </location>
</feature>
<dbReference type="InterPro" id="IPR006091">
    <property type="entry name" value="Acyl-CoA_Oxase/DH_mid-dom"/>
</dbReference>
<comment type="caution">
    <text evidence="10">The sequence shown here is derived from an EMBL/GenBank/DDBJ whole genome shotgun (WGS) entry which is preliminary data.</text>
</comment>
<evidence type="ECO:0008006" key="12">
    <source>
        <dbReference type="Google" id="ProtNLM"/>
    </source>
</evidence>
<evidence type="ECO:0000259" key="9">
    <source>
        <dbReference type="Pfam" id="PF02770"/>
    </source>
</evidence>
<dbReference type="CDD" id="cd00567">
    <property type="entry name" value="ACAD"/>
    <property type="match status" value="1"/>
</dbReference>
<dbReference type="PANTHER" id="PTHR43884">
    <property type="entry name" value="ACYL-COA DEHYDROGENASE"/>
    <property type="match status" value="1"/>
</dbReference>
<feature type="region of interest" description="Disordered" evidence="7">
    <location>
        <begin position="59"/>
        <end position="86"/>
    </location>
</feature>
<dbReference type="Gene3D" id="1.10.540.10">
    <property type="entry name" value="Acyl-CoA dehydrogenase/oxidase, N-terminal domain"/>
    <property type="match status" value="1"/>
</dbReference>
<protein>
    <recommendedName>
        <fullName evidence="12">Acyl-CoA dehydrogenase</fullName>
    </recommendedName>
</protein>
<dbReference type="InterPro" id="IPR037069">
    <property type="entry name" value="AcylCoA_DH/ox_N_sf"/>
</dbReference>
<dbReference type="GO" id="GO:0003995">
    <property type="term" value="F:acyl-CoA dehydrogenase activity"/>
    <property type="evidence" value="ECO:0007669"/>
    <property type="project" value="InterPro"/>
</dbReference>
<comment type="similarity">
    <text evidence="2 6">Belongs to the acyl-CoA dehydrogenase family.</text>
</comment>
<dbReference type="Pfam" id="PF02770">
    <property type="entry name" value="Acyl-CoA_dh_M"/>
    <property type="match status" value="1"/>
</dbReference>
<dbReference type="PANTHER" id="PTHR43884:SF12">
    <property type="entry name" value="ISOVALERYL-COA DEHYDROGENASE, MITOCHONDRIAL-RELATED"/>
    <property type="match status" value="1"/>
</dbReference>
<dbReference type="GO" id="GO:0050660">
    <property type="term" value="F:flavin adenine dinucleotide binding"/>
    <property type="evidence" value="ECO:0007669"/>
    <property type="project" value="InterPro"/>
</dbReference>
<dbReference type="OrthoDB" id="2769798at2"/>
<name>A0A543IFG6_9ACTN</name>
<evidence type="ECO:0000313" key="10">
    <source>
        <dbReference type="EMBL" id="TQM69325.1"/>
    </source>
</evidence>
<dbReference type="InterPro" id="IPR009075">
    <property type="entry name" value="AcylCo_DH/oxidase_C"/>
</dbReference>
<organism evidence="10 11">
    <name type="scientific">Actinomadura hallensis</name>
    <dbReference type="NCBI Taxonomy" id="337895"/>
    <lineage>
        <taxon>Bacteria</taxon>
        <taxon>Bacillati</taxon>
        <taxon>Actinomycetota</taxon>
        <taxon>Actinomycetes</taxon>
        <taxon>Streptosporangiales</taxon>
        <taxon>Thermomonosporaceae</taxon>
        <taxon>Actinomadura</taxon>
    </lineage>
</organism>
<evidence type="ECO:0000256" key="6">
    <source>
        <dbReference type="RuleBase" id="RU362125"/>
    </source>
</evidence>